<dbReference type="Proteomes" id="UP001200110">
    <property type="component" value="Unassembled WGS sequence"/>
</dbReference>
<dbReference type="GO" id="GO:0004519">
    <property type="term" value="F:endonuclease activity"/>
    <property type="evidence" value="ECO:0007669"/>
    <property type="project" value="UniProtKB-KW"/>
</dbReference>
<dbReference type="InterPro" id="IPR002711">
    <property type="entry name" value="HNH"/>
</dbReference>
<dbReference type="SMART" id="SM00507">
    <property type="entry name" value="HNHc"/>
    <property type="match status" value="1"/>
</dbReference>
<proteinExistence type="inferred from homology"/>
<feature type="domain" description="HNH nuclease" evidence="3">
    <location>
        <begin position="346"/>
        <end position="398"/>
    </location>
</feature>
<dbReference type="EMBL" id="JAKKOR010000014">
    <property type="protein sequence ID" value="MCF8590443.1"/>
    <property type="molecule type" value="Genomic_DNA"/>
</dbReference>
<organism evidence="4 5">
    <name type="scientific">Gordonia liuliyuniae</name>
    <dbReference type="NCBI Taxonomy" id="2911517"/>
    <lineage>
        <taxon>Bacteria</taxon>
        <taxon>Bacillati</taxon>
        <taxon>Actinomycetota</taxon>
        <taxon>Actinomycetes</taxon>
        <taxon>Mycobacteriales</taxon>
        <taxon>Gordoniaceae</taxon>
        <taxon>Gordonia</taxon>
    </lineage>
</organism>
<reference evidence="4 5" key="1">
    <citation type="submission" date="2022-01" db="EMBL/GenBank/DDBJ databases">
        <authorList>
            <person name="Huang Y."/>
        </authorList>
    </citation>
    <scope>NUCLEOTIDE SEQUENCE [LARGE SCALE GENOMIC DNA]</scope>
    <source>
        <strain evidence="4 5">HY366</strain>
    </source>
</reference>
<feature type="region of interest" description="Disordered" evidence="2">
    <location>
        <begin position="419"/>
        <end position="448"/>
    </location>
</feature>
<keyword evidence="4" id="KW-0540">Nuclease</keyword>
<sequence length="448" mass="46778">MFACDVREFADRVVDELAPPAAGEVESGESDRLACRLGRASTVGVDDAEILSAIVEVARARNVLDAAQSVLVRAAERAGVPFRRRVRSAAGLLTAIGVAPAVAHRTVRNGHHADRLEAVGRALRDGSLSAEMADAVGTGVAGVDRRVGLDEAERGVLARKLLLQTTPGEVAAAARGEAIRLAGESADPDRVPVAEDPASNEMSLTVAEDGRITSTIDVDVLTGEELHAALDPLCRPVPLPDGSPDPRSTGQRRADALGQIIRTYLSGSARPTSGGVLPHATLVVPTVGKQSTASVGGGVARLGFTGPVSSSTVGLVLCAAAVSAVRVDGEGVPLDVGREHRLFPPGIRKALAVRDGGCAFPGCGRPVSWTDAHHCVPWSRGGDTSLGNGVLLCRMHHVHVHQGGWEVFIGRDGHPWFRQPVDPARPGRRGEPLRSHGRRTMTIHPTAA</sequence>
<keyword evidence="4" id="KW-0255">Endonuclease</keyword>
<feature type="region of interest" description="Disordered" evidence="2">
    <location>
        <begin position="233"/>
        <end position="253"/>
    </location>
</feature>
<comment type="caution">
    <text evidence="4">The sequence shown here is derived from an EMBL/GenBank/DDBJ whole genome shotgun (WGS) entry which is preliminary data.</text>
</comment>
<comment type="similarity">
    <text evidence="1">Belongs to the Rv1128c/1148c/1588c/1702c/1945/3466 family.</text>
</comment>
<keyword evidence="5" id="KW-1185">Reference proteome</keyword>
<dbReference type="CDD" id="cd00085">
    <property type="entry name" value="HNHc"/>
    <property type="match status" value="1"/>
</dbReference>
<keyword evidence="4" id="KW-0378">Hydrolase</keyword>
<evidence type="ECO:0000313" key="5">
    <source>
        <dbReference type="Proteomes" id="UP001200110"/>
    </source>
</evidence>
<evidence type="ECO:0000256" key="2">
    <source>
        <dbReference type="SAM" id="MobiDB-lite"/>
    </source>
</evidence>
<evidence type="ECO:0000259" key="3">
    <source>
        <dbReference type="SMART" id="SM00507"/>
    </source>
</evidence>
<gene>
    <name evidence="4" type="ORF">L5G33_18465</name>
</gene>
<dbReference type="InterPro" id="IPR003870">
    <property type="entry name" value="DUF222"/>
</dbReference>
<accession>A0ABS9IY03</accession>
<dbReference type="Pfam" id="PF01844">
    <property type="entry name" value="HNH"/>
    <property type="match status" value="1"/>
</dbReference>
<name>A0ABS9IY03_9ACTN</name>
<evidence type="ECO:0000256" key="1">
    <source>
        <dbReference type="ARBA" id="ARBA00023450"/>
    </source>
</evidence>
<dbReference type="InterPro" id="IPR003615">
    <property type="entry name" value="HNH_nuc"/>
</dbReference>
<dbReference type="Gene3D" id="1.10.30.50">
    <property type="match status" value="1"/>
</dbReference>
<dbReference type="RefSeq" id="WP_236999642.1">
    <property type="nucleotide sequence ID" value="NZ_JAKKOR010000014.1"/>
</dbReference>
<protein>
    <submittedName>
        <fullName evidence="4">HNH endonuclease</fullName>
    </submittedName>
</protein>
<evidence type="ECO:0000313" key="4">
    <source>
        <dbReference type="EMBL" id="MCF8590443.1"/>
    </source>
</evidence>
<dbReference type="Pfam" id="PF02720">
    <property type="entry name" value="DUF222"/>
    <property type="match status" value="1"/>
</dbReference>